<dbReference type="Proteomes" id="UP000762676">
    <property type="component" value="Unassembled WGS sequence"/>
</dbReference>
<accession>A0AAV4FGZ1</accession>
<comment type="caution">
    <text evidence="2">The sequence shown here is derived from an EMBL/GenBank/DDBJ whole genome shotgun (WGS) entry which is preliminary data.</text>
</comment>
<dbReference type="AlphaFoldDB" id="A0AAV4FGZ1"/>
<gene>
    <name evidence="2" type="ORF">ElyMa_003843200</name>
</gene>
<protein>
    <submittedName>
        <fullName evidence="2">Uncharacterized protein</fullName>
    </submittedName>
</protein>
<reference evidence="2 3" key="1">
    <citation type="journal article" date="2021" name="Elife">
        <title>Chloroplast acquisition without the gene transfer in kleptoplastic sea slugs, Plakobranchus ocellatus.</title>
        <authorList>
            <person name="Maeda T."/>
            <person name="Takahashi S."/>
            <person name="Yoshida T."/>
            <person name="Shimamura S."/>
            <person name="Takaki Y."/>
            <person name="Nagai Y."/>
            <person name="Toyoda A."/>
            <person name="Suzuki Y."/>
            <person name="Arimoto A."/>
            <person name="Ishii H."/>
            <person name="Satoh N."/>
            <person name="Nishiyama T."/>
            <person name="Hasebe M."/>
            <person name="Maruyama T."/>
            <person name="Minagawa J."/>
            <person name="Obokata J."/>
            <person name="Shigenobu S."/>
        </authorList>
    </citation>
    <scope>NUCLEOTIDE SEQUENCE [LARGE SCALE GENOMIC DNA]</scope>
</reference>
<feature type="region of interest" description="Disordered" evidence="1">
    <location>
        <begin position="1"/>
        <end position="49"/>
    </location>
</feature>
<evidence type="ECO:0000313" key="2">
    <source>
        <dbReference type="EMBL" id="GFR72507.1"/>
    </source>
</evidence>
<proteinExistence type="predicted"/>
<evidence type="ECO:0000256" key="1">
    <source>
        <dbReference type="SAM" id="MobiDB-lite"/>
    </source>
</evidence>
<keyword evidence="3" id="KW-1185">Reference proteome</keyword>
<sequence length="91" mass="10023">MSHPVSFIKETESASRSTVTKKNEGHKPQKSATDFGKRHRKGVASGTPKEELLFKLRDTKHLTATGIARTGQKLGSIGVTDDYNYAGMRFT</sequence>
<evidence type="ECO:0000313" key="3">
    <source>
        <dbReference type="Proteomes" id="UP000762676"/>
    </source>
</evidence>
<dbReference type="EMBL" id="BMAT01007834">
    <property type="protein sequence ID" value="GFR72507.1"/>
    <property type="molecule type" value="Genomic_DNA"/>
</dbReference>
<organism evidence="2 3">
    <name type="scientific">Elysia marginata</name>
    <dbReference type="NCBI Taxonomy" id="1093978"/>
    <lineage>
        <taxon>Eukaryota</taxon>
        <taxon>Metazoa</taxon>
        <taxon>Spiralia</taxon>
        <taxon>Lophotrochozoa</taxon>
        <taxon>Mollusca</taxon>
        <taxon>Gastropoda</taxon>
        <taxon>Heterobranchia</taxon>
        <taxon>Euthyneura</taxon>
        <taxon>Panpulmonata</taxon>
        <taxon>Sacoglossa</taxon>
        <taxon>Placobranchoidea</taxon>
        <taxon>Plakobranchidae</taxon>
        <taxon>Elysia</taxon>
    </lineage>
</organism>
<name>A0AAV4FGZ1_9GAST</name>